<reference evidence="1 2" key="1">
    <citation type="submission" date="2020-05" db="EMBL/GenBank/DDBJ databases">
        <authorList>
            <person name="Ruan W."/>
            <person name="Jeon C.O."/>
            <person name="Chun B.H."/>
        </authorList>
    </citation>
    <scope>NUCLEOTIDE SEQUENCE [LARGE SCALE GENOMIC DNA]</scope>
    <source>
        <strain evidence="1 2">TBZ9</strain>
    </source>
</reference>
<gene>
    <name evidence="1" type="primary">sixA</name>
    <name evidence="1" type="ORF">HLB35_02360</name>
</gene>
<proteinExistence type="predicted"/>
<dbReference type="Gene3D" id="3.40.50.1240">
    <property type="entry name" value="Phosphoglycerate mutase-like"/>
    <property type="match status" value="1"/>
</dbReference>
<dbReference type="GO" id="GO:0005737">
    <property type="term" value="C:cytoplasm"/>
    <property type="evidence" value="ECO:0007669"/>
    <property type="project" value="InterPro"/>
</dbReference>
<dbReference type="SUPFAM" id="SSF53254">
    <property type="entry name" value="Phosphoglycerate mutase-like"/>
    <property type="match status" value="1"/>
</dbReference>
<dbReference type="GO" id="GO:0101006">
    <property type="term" value="F:protein histidine phosphatase activity"/>
    <property type="evidence" value="ECO:0007669"/>
    <property type="project" value="InterPro"/>
</dbReference>
<reference evidence="1 2" key="2">
    <citation type="submission" date="2020-06" db="EMBL/GenBank/DDBJ databases">
        <title>Halomonas songnenensis sp. nov., a moderately halophilic bacterium isolated from saline and alkaline soils.</title>
        <authorList>
            <person name="Jiang J."/>
            <person name="Pan Y."/>
        </authorList>
    </citation>
    <scope>NUCLEOTIDE SEQUENCE [LARGE SCALE GENOMIC DNA]</scope>
    <source>
        <strain evidence="1 2">TBZ9</strain>
    </source>
</reference>
<dbReference type="InterPro" id="IPR013078">
    <property type="entry name" value="His_Pase_superF_clade-1"/>
</dbReference>
<sequence>MKEVSNKLLLMRHGEAVAGAPDNLRRLSTRGEQEVTRMARWLADRVASKELGRLRIIASPYTRAQQSAQAVVQALGSEVETYQGITPDDSPNAVCDWLMAQPDSDTLLLVSHMPLLGELTGVLTRGHAGFGVSFATAGVAELSADVWASGCAELISMTDPRQLS</sequence>
<dbReference type="InterPro" id="IPR029033">
    <property type="entry name" value="His_PPase_superfam"/>
</dbReference>
<dbReference type="Proteomes" id="UP000588806">
    <property type="component" value="Unassembled WGS sequence"/>
</dbReference>
<dbReference type="Pfam" id="PF00300">
    <property type="entry name" value="His_Phos_1"/>
    <property type="match status" value="1"/>
</dbReference>
<dbReference type="EMBL" id="JABFHI010000001">
    <property type="protein sequence ID" value="NOG30896.1"/>
    <property type="molecule type" value="Genomic_DNA"/>
</dbReference>
<dbReference type="SMART" id="SM00855">
    <property type="entry name" value="PGAM"/>
    <property type="match status" value="1"/>
</dbReference>
<dbReference type="NCBIfam" id="TIGR00249">
    <property type="entry name" value="sixA"/>
    <property type="match status" value="1"/>
</dbReference>
<dbReference type="CDD" id="cd07067">
    <property type="entry name" value="HP_PGM_like"/>
    <property type="match status" value="1"/>
</dbReference>
<evidence type="ECO:0000313" key="1">
    <source>
        <dbReference type="EMBL" id="NOG30896.1"/>
    </source>
</evidence>
<organism evidence="1 2">
    <name type="scientific">Vreelandella azerica</name>
    <dbReference type="NCBI Taxonomy" id="2732867"/>
    <lineage>
        <taxon>Bacteria</taxon>
        <taxon>Pseudomonadati</taxon>
        <taxon>Pseudomonadota</taxon>
        <taxon>Gammaproteobacteria</taxon>
        <taxon>Oceanospirillales</taxon>
        <taxon>Halomonadaceae</taxon>
        <taxon>Vreelandella</taxon>
    </lineage>
</organism>
<protein>
    <submittedName>
        <fullName evidence="1">Phosphohistidine phosphatase SixA</fullName>
    </submittedName>
</protein>
<dbReference type="AlphaFoldDB" id="A0A7Y3TV87"/>
<evidence type="ECO:0000313" key="2">
    <source>
        <dbReference type="Proteomes" id="UP000588806"/>
    </source>
</evidence>
<name>A0A7Y3TV87_9GAMM</name>
<dbReference type="RefSeq" id="WP_171701349.1">
    <property type="nucleotide sequence ID" value="NZ_JABFHI010000001.1"/>
</dbReference>
<accession>A0A7Y3TV87</accession>
<dbReference type="InterPro" id="IPR004449">
    <property type="entry name" value="SixA"/>
</dbReference>
<keyword evidence="2" id="KW-1185">Reference proteome</keyword>
<comment type="caution">
    <text evidence="1">The sequence shown here is derived from an EMBL/GenBank/DDBJ whole genome shotgun (WGS) entry which is preliminary data.</text>
</comment>